<feature type="compositionally biased region" description="Basic residues" evidence="5">
    <location>
        <begin position="1093"/>
        <end position="1102"/>
    </location>
</feature>
<dbReference type="InterPro" id="IPR028942">
    <property type="entry name" value="WHIM1_dom"/>
</dbReference>
<feature type="compositionally biased region" description="Basic and acidic residues" evidence="5">
    <location>
        <begin position="776"/>
        <end position="789"/>
    </location>
</feature>
<dbReference type="Pfam" id="PF02791">
    <property type="entry name" value="DDT"/>
    <property type="match status" value="1"/>
</dbReference>
<feature type="region of interest" description="Disordered" evidence="5">
    <location>
        <begin position="274"/>
        <end position="308"/>
    </location>
</feature>
<evidence type="ECO:0000313" key="9">
    <source>
        <dbReference type="Proteomes" id="UP000033710"/>
    </source>
</evidence>
<feature type="compositionally biased region" description="Pro residues" evidence="5">
    <location>
        <begin position="393"/>
        <end position="405"/>
    </location>
</feature>
<protein>
    <submittedName>
        <fullName evidence="8">Chromatin assembly protein</fullName>
    </submittedName>
</protein>
<feature type="compositionally biased region" description="Polar residues" evidence="5">
    <location>
        <begin position="275"/>
        <end position="298"/>
    </location>
</feature>
<feature type="region of interest" description="Disordered" evidence="5">
    <location>
        <begin position="983"/>
        <end position="1102"/>
    </location>
</feature>
<dbReference type="GeneID" id="27668863"/>
<dbReference type="GO" id="GO:0005634">
    <property type="term" value="C:nucleus"/>
    <property type="evidence" value="ECO:0007669"/>
    <property type="project" value="UniProtKB-SubCell"/>
</dbReference>
<dbReference type="EMBL" id="AXCR01000004">
    <property type="protein sequence ID" value="KJR88842.1"/>
    <property type="molecule type" value="Genomic_DNA"/>
</dbReference>
<dbReference type="PROSITE" id="PS50827">
    <property type="entry name" value="DDT"/>
    <property type="match status" value="1"/>
</dbReference>
<proteinExistence type="predicted"/>
<dbReference type="InterPro" id="IPR028941">
    <property type="entry name" value="WHIM2_dom"/>
</dbReference>
<sequence>MTLQVLFKRKPVQLRPPPENLRDHDEVWYIKDTGEIFDSYDSYLARMEFYKQRKFNCQITGHSGLTFFEAIESEVCLPSVPLSDIWLCDLLHPRRRLRTNLIISQRAGAAEVDQAFPEALKGPVLRRVQFQTVSRIDSLVDQIYDEFKTDYHPGEAVTVIMSDAERRHGIVRDKTRYGSKVLPDGTLTPPYTRYIVGLDGRRGDEAVLEESNIYRDRKVFTKSVLRSFIKKTVSREAWNGAPWLVKSDVAEQYHIDTRVPSNLLYNTKIMERKQLQAQKRQSQNHSDFSTLLNSSPSSPDAGGGLRLPELKPVKSHKAKHIQLAQQQRQQLSQEKNQLKINGSSKPRHNGFSHHPEAGQFQYLPLPNSPFKFSLSMRNQTLTPPGHNVAQAPVQPPPPPPPPPRYPIEDLQLEPSRSTRPALRFLCNDPPVQADQKGQKARLPVSEKILMKTVGPLLETWDTLNVYCEIFKLDSFTFDDFIETLHSASDDEPVQLFDEIHCSVLKTLVHSEADGGAVQIHLPDVEGEDDEEDKEGEEEEEEEEEPEPEPAPRATRATRSSLAKVEAERLAAEAAAAEKEAEEEEAAAVHSAEAALEDYDWIDELRKRNFKEGGWQLILVGLLYQLSKDERRQAVCEELLAQIVPPNVEATKETVREHYSALDINYRVQVLQIICMLTMETKAVRGYMEDCSEQMTKYRKEKIEWQRSRKQAVEDLKVLNEQRKILLPDNMPPSPPQEATKLDDVKMTDAEDLSHAGDDDSDDSGAPPVTARGRSLRRADDRAAERKRKIEEEIERKKEAEAAAKMPKQSKQFIKLLRDIEKKEEEIKECEDEIATLDNDLREADCPRTRVLGKDRFWNRYYWFERNGMPYGGLPTSSTAEAGYANGCIWVQGPDELEREGYIDMPEQYQKEYKAKFNMTVPERKKLEEGATSISNATQWGYFSEPKELDDLINWLDSRGFNEMKLRKELVSFREKIATHMQNRKKYLSLPDEEEASDDKEKEKGDEDKDKEMAVEHPVTNGTSKGTSKRKSTRAVKAAPTPDPTPTILRCMQWTNGMALEDLGHLHSEPPPPARSRKQSRKKEAAPEEEPPRKKTRQGTARR</sequence>
<dbReference type="InterPro" id="IPR013136">
    <property type="entry name" value="WSTF_Acf1_Cbp146"/>
</dbReference>
<comment type="caution">
    <text evidence="8">The sequence shown here is derived from an EMBL/GenBank/DDBJ whole genome shotgun (WGS) entry which is preliminary data.</text>
</comment>
<evidence type="ECO:0000256" key="5">
    <source>
        <dbReference type="SAM" id="MobiDB-lite"/>
    </source>
</evidence>
<comment type="subcellular location">
    <subcellularLocation>
        <location evidence="1 4">Nucleus</location>
    </subcellularLocation>
</comment>
<dbReference type="Pfam" id="PF15613">
    <property type="entry name" value="WSD"/>
    <property type="match status" value="1"/>
</dbReference>
<feature type="region of interest" description="Disordered" evidence="5">
    <location>
        <begin position="377"/>
        <end position="405"/>
    </location>
</feature>
<keyword evidence="3 4" id="KW-0539">Nucleus</keyword>
<reference evidence="8 9" key="2">
    <citation type="journal article" date="2015" name="Eukaryot. Cell">
        <title>Asexual propagation of a virulent clone complex in a human and feline outbreak of sporotrichosis.</title>
        <authorList>
            <person name="Teixeira Mde M."/>
            <person name="Rodrigues A.M."/>
            <person name="Tsui C.K."/>
            <person name="de Almeida L.G."/>
            <person name="Van Diepeningen A.D."/>
            <person name="van den Ende B.G."/>
            <person name="Fernandes G.F."/>
            <person name="Kano R."/>
            <person name="Hamelin R.C."/>
            <person name="Lopes-Bezerra L.M."/>
            <person name="Vasconcelos A.T."/>
            <person name="de Hoog S."/>
            <person name="de Camargo Z.P."/>
            <person name="Felipe M.S."/>
        </authorList>
    </citation>
    <scope>NUCLEOTIDE SEQUENCE [LARGE SCALE GENOMIC DNA]</scope>
    <source>
        <strain evidence="8 9">1099-18</strain>
    </source>
</reference>
<dbReference type="GO" id="GO:0000781">
    <property type="term" value="C:chromosome, telomeric region"/>
    <property type="evidence" value="ECO:0007669"/>
    <property type="project" value="GOC"/>
</dbReference>
<dbReference type="Pfam" id="PF15612">
    <property type="entry name" value="WHIM1"/>
    <property type="match status" value="1"/>
</dbReference>
<evidence type="ECO:0000313" key="8">
    <source>
        <dbReference type="EMBL" id="KJR88842.1"/>
    </source>
</evidence>
<feature type="domain" description="DDT" evidence="6">
    <location>
        <begin position="450"/>
        <end position="513"/>
    </location>
</feature>
<evidence type="ECO:0000256" key="2">
    <source>
        <dbReference type="ARBA" id="ARBA00023054"/>
    </source>
</evidence>
<reference evidence="8 9" key="1">
    <citation type="journal article" date="2014" name="BMC Genomics">
        <title>Comparative genomics of the major fungal agents of human and animal Sporotrichosis: Sporothrix schenckii and Sporothrix brasiliensis.</title>
        <authorList>
            <person name="Teixeira M.M."/>
            <person name="de Almeida L.G."/>
            <person name="Kubitschek-Barreira P."/>
            <person name="Alves F.L."/>
            <person name="Kioshima E.S."/>
            <person name="Abadio A.K."/>
            <person name="Fernandes L."/>
            <person name="Derengowski L.S."/>
            <person name="Ferreira K.S."/>
            <person name="Souza R.C."/>
            <person name="Ruiz J.C."/>
            <person name="de Andrade N.C."/>
            <person name="Paes H.C."/>
            <person name="Nicola A.M."/>
            <person name="Albuquerque P."/>
            <person name="Gerber A.L."/>
            <person name="Martins V.P."/>
            <person name="Peconick L.D."/>
            <person name="Neto A.V."/>
            <person name="Chaucanez C.B."/>
            <person name="Silva P.A."/>
            <person name="Cunha O.L."/>
            <person name="de Oliveira F.F."/>
            <person name="dos Santos T.C."/>
            <person name="Barros A.L."/>
            <person name="Soares M.A."/>
            <person name="de Oliveira L.M."/>
            <person name="Marini M.M."/>
            <person name="Villalobos-Duno H."/>
            <person name="Cunha M.M."/>
            <person name="de Hoog S."/>
            <person name="da Silveira J.F."/>
            <person name="Henrissat B."/>
            <person name="Nino-Vega G.A."/>
            <person name="Cisalpino P.S."/>
            <person name="Mora-Montes H.M."/>
            <person name="Almeida S.R."/>
            <person name="Stajich J.E."/>
            <person name="Lopes-Bezerra L.M."/>
            <person name="Vasconcelos A.T."/>
            <person name="Felipe M.S."/>
        </authorList>
    </citation>
    <scope>NUCLEOTIDE SEQUENCE [LARGE SCALE GENOMIC DNA]</scope>
    <source>
        <strain evidence="8 9">1099-18</strain>
    </source>
</reference>
<dbReference type="VEuPathDB" id="FungiDB:SPSK_06916"/>
<dbReference type="GO" id="GO:0031509">
    <property type="term" value="P:subtelomeric heterochromatin formation"/>
    <property type="evidence" value="ECO:0007669"/>
    <property type="project" value="TreeGrafter"/>
</dbReference>
<feature type="region of interest" description="Disordered" evidence="5">
    <location>
        <begin position="515"/>
        <end position="561"/>
    </location>
</feature>
<evidence type="ECO:0000256" key="3">
    <source>
        <dbReference type="ARBA" id="ARBA00023242"/>
    </source>
</evidence>
<dbReference type="PROSITE" id="PS51136">
    <property type="entry name" value="WAC"/>
    <property type="match status" value="1"/>
</dbReference>
<dbReference type="GO" id="GO:0000785">
    <property type="term" value="C:chromatin"/>
    <property type="evidence" value="ECO:0007669"/>
    <property type="project" value="UniProtKB-ARBA"/>
</dbReference>
<gene>
    <name evidence="8" type="ORF">SPSK_06916</name>
</gene>
<dbReference type="Pfam" id="PF10537">
    <property type="entry name" value="WAC_Acf1_DNA_bd"/>
    <property type="match status" value="2"/>
</dbReference>
<organism evidence="8 9">
    <name type="scientific">Sporothrix schenckii 1099-18</name>
    <dbReference type="NCBI Taxonomy" id="1397361"/>
    <lineage>
        <taxon>Eukaryota</taxon>
        <taxon>Fungi</taxon>
        <taxon>Dikarya</taxon>
        <taxon>Ascomycota</taxon>
        <taxon>Pezizomycotina</taxon>
        <taxon>Sordariomycetes</taxon>
        <taxon>Sordariomycetidae</taxon>
        <taxon>Ophiostomatales</taxon>
        <taxon>Ophiostomataceae</taxon>
        <taxon>Sporothrix</taxon>
    </lineage>
</organism>
<feature type="compositionally biased region" description="Low complexity" evidence="5">
    <location>
        <begin position="763"/>
        <end position="772"/>
    </location>
</feature>
<dbReference type="AlphaFoldDB" id="A0A0F2MGT0"/>
<feature type="compositionally biased region" description="Basic and acidic residues" evidence="5">
    <location>
        <begin position="998"/>
        <end position="1014"/>
    </location>
</feature>
<keyword evidence="2" id="KW-0175">Coiled coil</keyword>
<evidence type="ECO:0000256" key="1">
    <source>
        <dbReference type="ARBA" id="ARBA00004123"/>
    </source>
</evidence>
<dbReference type="KEGG" id="ssck:SPSK_06916"/>
<dbReference type="InterPro" id="IPR018501">
    <property type="entry name" value="DDT_dom"/>
</dbReference>
<feature type="region of interest" description="Disordered" evidence="5">
    <location>
        <begin position="751"/>
        <end position="789"/>
    </location>
</feature>
<dbReference type="RefSeq" id="XP_016591518.1">
    <property type="nucleotide sequence ID" value="XM_016733586.1"/>
</dbReference>
<accession>A0A0F2MGT0</accession>
<evidence type="ECO:0000259" key="7">
    <source>
        <dbReference type="PROSITE" id="PS51136"/>
    </source>
</evidence>
<evidence type="ECO:0000259" key="6">
    <source>
        <dbReference type="PROSITE" id="PS50827"/>
    </source>
</evidence>
<feature type="domain" description="WAC" evidence="7">
    <location>
        <begin position="25"/>
        <end position="166"/>
    </location>
</feature>
<dbReference type="Proteomes" id="UP000033710">
    <property type="component" value="Unassembled WGS sequence"/>
</dbReference>
<name>A0A0F2MGT0_SPOSC</name>
<evidence type="ECO:0000256" key="4">
    <source>
        <dbReference type="PROSITE-ProRule" id="PRU00475"/>
    </source>
</evidence>
<feature type="compositionally biased region" description="Acidic residues" evidence="5">
    <location>
        <begin position="524"/>
        <end position="547"/>
    </location>
</feature>
<dbReference type="OrthoDB" id="332390at2759"/>
<dbReference type="PANTHER" id="PTHR32075:SF6">
    <property type="entry name" value="ISWI CHROMATIN-REMODELING COMPLEX SUBUNIT YPL216W-RELATED"/>
    <property type="match status" value="1"/>
</dbReference>
<feature type="compositionally biased region" description="Basic and acidic residues" evidence="5">
    <location>
        <begin position="1081"/>
        <end position="1092"/>
    </location>
</feature>
<dbReference type="PANTHER" id="PTHR32075">
    <property type="entry name" value="ISWI CHROMATIN-REMODELING COMPLEX SUBUNIT YPL216W-RELATED"/>
    <property type="match status" value="1"/>
</dbReference>